<feature type="domain" description="C2" evidence="2">
    <location>
        <begin position="7"/>
        <end position="100"/>
    </location>
</feature>
<evidence type="ECO:0000313" key="5">
    <source>
        <dbReference type="EMBL" id="CAG6782004.1"/>
    </source>
</evidence>
<dbReference type="Pfam" id="PF23025">
    <property type="entry name" value="YbjQ_2"/>
    <property type="match status" value="2"/>
</dbReference>
<feature type="domain" description="C2" evidence="2">
    <location>
        <begin position="187"/>
        <end position="286"/>
    </location>
</feature>
<dbReference type="PANTHER" id="PTHR37412">
    <property type="entry name" value="C2 DOMAIN-CONTAINING PROTEIN 5"/>
    <property type="match status" value="1"/>
</dbReference>
<feature type="compositionally biased region" description="Polar residues" evidence="1">
    <location>
        <begin position="116"/>
        <end position="138"/>
    </location>
</feature>
<dbReference type="AlphaFoldDB" id="A0A8D9BF69"/>
<evidence type="ECO:0000256" key="1">
    <source>
        <dbReference type="SAM" id="MobiDB-lite"/>
    </source>
</evidence>
<dbReference type="PANTHER" id="PTHR37412:SF2">
    <property type="entry name" value="C2 DOMAIN-CONTAINING PROTEIN 5"/>
    <property type="match status" value="1"/>
</dbReference>
<dbReference type="GO" id="GO:0090314">
    <property type="term" value="P:positive regulation of protein targeting to membrane"/>
    <property type="evidence" value="ECO:0007669"/>
    <property type="project" value="TreeGrafter"/>
</dbReference>
<dbReference type="Pfam" id="PF23128">
    <property type="entry name" value="YbjQ_4"/>
    <property type="match status" value="1"/>
</dbReference>
<feature type="region of interest" description="Disordered" evidence="1">
    <location>
        <begin position="478"/>
        <end position="592"/>
    </location>
</feature>
<feature type="compositionally biased region" description="Basic and acidic residues" evidence="1">
    <location>
        <begin position="544"/>
        <end position="577"/>
    </location>
</feature>
<dbReference type="InterPro" id="IPR038983">
    <property type="entry name" value="C2CD5"/>
</dbReference>
<dbReference type="InterPro" id="IPR056430">
    <property type="entry name" value="C2CD5_YbjQ-like_dom"/>
</dbReference>
<dbReference type="GO" id="GO:0005544">
    <property type="term" value="F:calcium-dependent phospholipid binding"/>
    <property type="evidence" value="ECO:0007669"/>
    <property type="project" value="InterPro"/>
</dbReference>
<feature type="domain" description="C2CD5 C-terminal" evidence="4">
    <location>
        <begin position="595"/>
        <end position="707"/>
    </location>
</feature>
<dbReference type="EMBL" id="HBUF01625566">
    <property type="protein sequence ID" value="CAG6782004.1"/>
    <property type="molecule type" value="Transcribed_RNA"/>
</dbReference>
<evidence type="ECO:0000259" key="3">
    <source>
        <dbReference type="Pfam" id="PF23028"/>
    </source>
</evidence>
<name>A0A8D9BF69_9HEMI</name>
<dbReference type="InterPro" id="IPR056431">
    <property type="entry name" value="C2CD5_YbjQ-rel_dom"/>
</dbReference>
<sequence>MFKENLDMLEYPFLTMSKYPTGFILRVGGTVRANSVKLLERMTNLEEPESRDAWWTELRLEVRSHARALACNVVLGYSEHTAICDDVCVLSASGTAAVINVCLGNSMNSTSEMPKMNGTMSDSPQQNNTMDTKNTELQSFKPPPPGRSGGDRLEMPLLPCRFCHVPYNELSVPFKVNLLKCAVCKKGNVPDLIFATIDPPDNVPITGRTCFIQAFVSRSKRDCKGELNAKEISDGLPFLEYELHRQLMNKLHVKGMNALFGLKVQKCIGERTLAAYATATAVFLSPLPPPALPKVTAGDAWKDSNTIAEMQKMIQDCVTENKEFFRLRRISDGDKLLVSDSEESEEEILPDIDLNAGGKDTCILEMDDAEDISVVSQLMDPHPPKGFHVSSIETLPGLEQLEVVKNLQMFTQVWRSRVPSTTSVNKHFQRLLQTMYYKLRRMTPCAIAKLSFHIDIPEPEEVQLSVVGMALGLGEVEKTAKTSRRRLLSSHSKDLTKDDGTTDLIFRLEEDQNETTPSPPPASSSDKPLFSSLRPTLSQQSDSRGTDKSQNDSRGADKSQERHSSSLEEKDGVDKKASGLFTSHTPPKEHYGVDITPLSHIPGGRIEKYLGNLNFFFIRESNCIREMLPIGLCRRSEHVQDSEQSGGLSGFVHSFVTEVLAILRAHVTALGGNAMVSYTMTHCILLNNQGKNQGQCLINVGGDVVFVSYPSHGSEDRE</sequence>
<dbReference type="GO" id="GO:0005509">
    <property type="term" value="F:calcium ion binding"/>
    <property type="evidence" value="ECO:0007669"/>
    <property type="project" value="TreeGrafter"/>
</dbReference>
<dbReference type="EMBL" id="HBUF01625567">
    <property type="protein sequence ID" value="CAG6782006.1"/>
    <property type="molecule type" value="Transcribed_RNA"/>
</dbReference>
<evidence type="ECO:0000259" key="4">
    <source>
        <dbReference type="Pfam" id="PF23128"/>
    </source>
</evidence>
<dbReference type="EMBL" id="HBUF01625565">
    <property type="protein sequence ID" value="CAG6782002.1"/>
    <property type="molecule type" value="Transcribed_RNA"/>
</dbReference>
<dbReference type="GO" id="GO:0005886">
    <property type="term" value="C:plasma membrane"/>
    <property type="evidence" value="ECO:0007669"/>
    <property type="project" value="TreeGrafter"/>
</dbReference>
<dbReference type="GO" id="GO:0031340">
    <property type="term" value="P:positive regulation of vesicle fusion"/>
    <property type="evidence" value="ECO:0007669"/>
    <property type="project" value="TreeGrafter"/>
</dbReference>
<dbReference type="GO" id="GO:0010828">
    <property type="term" value="P:positive regulation of D-glucose transmembrane transport"/>
    <property type="evidence" value="ECO:0007669"/>
    <property type="project" value="TreeGrafter"/>
</dbReference>
<dbReference type="GO" id="GO:0072659">
    <property type="term" value="P:protein localization to plasma membrane"/>
    <property type="evidence" value="ECO:0007669"/>
    <property type="project" value="TreeGrafter"/>
</dbReference>
<dbReference type="Pfam" id="PF23028">
    <property type="entry name" value="YbjQ_3"/>
    <property type="match status" value="1"/>
</dbReference>
<dbReference type="InterPro" id="IPR057815">
    <property type="entry name" value="C2CD5_C"/>
</dbReference>
<protein>
    <submittedName>
        <fullName evidence="5">C2 domain-containing protein 5</fullName>
    </submittedName>
</protein>
<feature type="compositionally biased region" description="Polar residues" evidence="1">
    <location>
        <begin position="533"/>
        <end position="543"/>
    </location>
</feature>
<accession>A0A8D9BF69</accession>
<dbReference type="GO" id="GO:0065002">
    <property type="term" value="P:intracellular protein transmembrane transport"/>
    <property type="evidence" value="ECO:0007669"/>
    <property type="project" value="TreeGrafter"/>
</dbReference>
<organism evidence="5">
    <name type="scientific">Cacopsylla melanoneura</name>
    <dbReference type="NCBI Taxonomy" id="428564"/>
    <lineage>
        <taxon>Eukaryota</taxon>
        <taxon>Metazoa</taxon>
        <taxon>Ecdysozoa</taxon>
        <taxon>Arthropoda</taxon>
        <taxon>Hexapoda</taxon>
        <taxon>Insecta</taxon>
        <taxon>Pterygota</taxon>
        <taxon>Neoptera</taxon>
        <taxon>Paraneoptera</taxon>
        <taxon>Hemiptera</taxon>
        <taxon>Sternorrhyncha</taxon>
        <taxon>Psylloidea</taxon>
        <taxon>Psyllidae</taxon>
        <taxon>Psyllinae</taxon>
        <taxon>Cacopsylla</taxon>
    </lineage>
</organism>
<proteinExistence type="predicted"/>
<feature type="domain" description="C2" evidence="3">
    <location>
        <begin position="384"/>
        <end position="472"/>
    </location>
</feature>
<evidence type="ECO:0000259" key="2">
    <source>
        <dbReference type="Pfam" id="PF23025"/>
    </source>
</evidence>
<feature type="region of interest" description="Disordered" evidence="1">
    <location>
        <begin position="116"/>
        <end position="150"/>
    </location>
</feature>
<reference evidence="5" key="1">
    <citation type="submission" date="2021-05" db="EMBL/GenBank/DDBJ databases">
        <authorList>
            <person name="Alioto T."/>
            <person name="Alioto T."/>
            <person name="Gomez Garrido J."/>
        </authorList>
    </citation>
    <scope>NUCLEOTIDE SEQUENCE</scope>
</reference>
<feature type="compositionally biased region" description="Basic and acidic residues" evidence="1">
    <location>
        <begin position="491"/>
        <end position="510"/>
    </location>
</feature>